<evidence type="ECO:0000256" key="2">
    <source>
        <dbReference type="ARBA" id="ARBA00022748"/>
    </source>
</evidence>
<dbReference type="InterPro" id="IPR013740">
    <property type="entry name" value="Redoxin"/>
</dbReference>
<evidence type="ECO:0000256" key="5">
    <source>
        <dbReference type="SAM" id="SignalP"/>
    </source>
</evidence>
<dbReference type="InterPro" id="IPR036249">
    <property type="entry name" value="Thioredoxin-like_sf"/>
</dbReference>
<feature type="chain" id="PRO_5015607417" evidence="5">
    <location>
        <begin position="20"/>
        <end position="187"/>
    </location>
</feature>
<protein>
    <submittedName>
        <fullName evidence="7">Thioredoxin</fullName>
    </submittedName>
</protein>
<feature type="signal peptide" evidence="5">
    <location>
        <begin position="1"/>
        <end position="19"/>
    </location>
</feature>
<dbReference type="GO" id="GO:0017004">
    <property type="term" value="P:cytochrome complex assembly"/>
    <property type="evidence" value="ECO:0007669"/>
    <property type="project" value="UniProtKB-KW"/>
</dbReference>
<keyword evidence="8" id="KW-1185">Reference proteome</keyword>
<keyword evidence="4" id="KW-0676">Redox-active center</keyword>
<comment type="caution">
    <text evidence="7">The sequence shown here is derived from an EMBL/GenBank/DDBJ whole genome shotgun (WGS) entry which is preliminary data.</text>
</comment>
<keyword evidence="5" id="KW-0732">Signal</keyword>
<comment type="subcellular location">
    <subcellularLocation>
        <location evidence="1">Cell envelope</location>
    </subcellularLocation>
</comment>
<feature type="domain" description="Thioredoxin" evidence="6">
    <location>
        <begin position="39"/>
        <end position="181"/>
    </location>
</feature>
<dbReference type="EMBL" id="PZKF01000022">
    <property type="protein sequence ID" value="PTE17176.1"/>
    <property type="molecule type" value="Genomic_DNA"/>
</dbReference>
<dbReference type="Gene3D" id="3.40.30.10">
    <property type="entry name" value="Glutaredoxin"/>
    <property type="match status" value="1"/>
</dbReference>
<dbReference type="InterPro" id="IPR017937">
    <property type="entry name" value="Thioredoxin_CS"/>
</dbReference>
<dbReference type="PANTHER" id="PTHR42852:SF6">
    <property type="entry name" value="THIOL:DISULFIDE INTERCHANGE PROTEIN DSBE"/>
    <property type="match status" value="1"/>
</dbReference>
<dbReference type="InterPro" id="IPR013766">
    <property type="entry name" value="Thioredoxin_domain"/>
</dbReference>
<dbReference type="GO" id="GO:0030313">
    <property type="term" value="C:cell envelope"/>
    <property type="evidence" value="ECO:0007669"/>
    <property type="project" value="UniProtKB-SubCell"/>
</dbReference>
<evidence type="ECO:0000256" key="3">
    <source>
        <dbReference type="ARBA" id="ARBA00023157"/>
    </source>
</evidence>
<dbReference type="PANTHER" id="PTHR42852">
    <property type="entry name" value="THIOL:DISULFIDE INTERCHANGE PROTEIN DSBE"/>
    <property type="match status" value="1"/>
</dbReference>
<gene>
    <name evidence="7" type="ORF">C5F46_10365</name>
</gene>
<evidence type="ECO:0000259" key="6">
    <source>
        <dbReference type="PROSITE" id="PS51352"/>
    </source>
</evidence>
<keyword evidence="2" id="KW-0201">Cytochrome c-type biogenesis</keyword>
<dbReference type="GO" id="GO:0015036">
    <property type="term" value="F:disulfide oxidoreductase activity"/>
    <property type="evidence" value="ECO:0007669"/>
    <property type="project" value="UniProtKB-ARBA"/>
</dbReference>
<evidence type="ECO:0000313" key="7">
    <source>
        <dbReference type="EMBL" id="PTE17176.1"/>
    </source>
</evidence>
<sequence>MRGLSAFVLYAALSLGATAATAADLEALKQGDMKKLVLTAAPQPVPDLPFTDATGAERRLSDWRGKVVLVNFWALWCPPCRAEMPALDRLQATLGGERFAVVTIATGRNGLPAIDRFFAETGVTHLPVLRDETQALSRAMGVLGLPVSVIVDAEGHEIGRLTGEAEWDGDSAQAILDALIAEVSSQP</sequence>
<dbReference type="SUPFAM" id="SSF52833">
    <property type="entry name" value="Thioredoxin-like"/>
    <property type="match status" value="1"/>
</dbReference>
<evidence type="ECO:0000256" key="4">
    <source>
        <dbReference type="ARBA" id="ARBA00023284"/>
    </source>
</evidence>
<keyword evidence="3" id="KW-1015">Disulfide bond</keyword>
<evidence type="ECO:0000256" key="1">
    <source>
        <dbReference type="ARBA" id="ARBA00004196"/>
    </source>
</evidence>
<name>A0A2T4JH04_9RHOB</name>
<dbReference type="InterPro" id="IPR050553">
    <property type="entry name" value="Thioredoxin_ResA/DsbE_sf"/>
</dbReference>
<dbReference type="AlphaFoldDB" id="A0A2T4JH04"/>
<dbReference type="PROSITE" id="PS00194">
    <property type="entry name" value="THIOREDOXIN_1"/>
    <property type="match status" value="1"/>
</dbReference>
<dbReference type="PROSITE" id="PS51352">
    <property type="entry name" value="THIOREDOXIN_2"/>
    <property type="match status" value="1"/>
</dbReference>
<proteinExistence type="predicted"/>
<accession>A0A2T4JH04</accession>
<reference evidence="7 8" key="1">
    <citation type="submission" date="2018-03" db="EMBL/GenBank/DDBJ databases">
        <title>Rhodobacter veldkampii.</title>
        <authorList>
            <person name="Meyer T.E."/>
            <person name="Miller S."/>
            <person name="Lodha T."/>
            <person name="Gandham S."/>
            <person name="Chintalapati S."/>
            <person name="Chintalapati V.R."/>
        </authorList>
    </citation>
    <scope>NUCLEOTIDE SEQUENCE [LARGE SCALE GENOMIC DNA]</scope>
    <source>
        <strain evidence="7 8">DSM 11550</strain>
    </source>
</reference>
<dbReference type="RefSeq" id="WP_107325282.1">
    <property type="nucleotide sequence ID" value="NZ_NHSP01000020.1"/>
</dbReference>
<organism evidence="7 8">
    <name type="scientific">Phaeovulum veldkampii DSM 11550</name>
    <dbReference type="NCBI Taxonomy" id="1185920"/>
    <lineage>
        <taxon>Bacteria</taxon>
        <taxon>Pseudomonadati</taxon>
        <taxon>Pseudomonadota</taxon>
        <taxon>Alphaproteobacteria</taxon>
        <taxon>Rhodobacterales</taxon>
        <taxon>Paracoccaceae</taxon>
        <taxon>Phaeovulum</taxon>
    </lineage>
</organism>
<dbReference type="Pfam" id="PF08534">
    <property type="entry name" value="Redoxin"/>
    <property type="match status" value="1"/>
</dbReference>
<evidence type="ECO:0000313" key="8">
    <source>
        <dbReference type="Proteomes" id="UP000241899"/>
    </source>
</evidence>
<dbReference type="OrthoDB" id="9799347at2"/>
<dbReference type="CDD" id="cd02966">
    <property type="entry name" value="TlpA_like_family"/>
    <property type="match status" value="1"/>
</dbReference>
<dbReference type="Proteomes" id="UP000241899">
    <property type="component" value="Unassembled WGS sequence"/>
</dbReference>